<dbReference type="GO" id="GO:0030623">
    <property type="term" value="F:U5 snRNA binding"/>
    <property type="evidence" value="ECO:0007669"/>
    <property type="project" value="TreeGrafter"/>
</dbReference>
<feature type="domain" description="Tr-type G" evidence="8">
    <location>
        <begin position="155"/>
        <end position="432"/>
    </location>
</feature>
<reference evidence="9 10" key="1">
    <citation type="submission" date="2017-12" db="EMBL/GenBank/DDBJ databases">
        <title>Sequencing, de novo assembly and annotation of complete genome of a new Thraustochytrid species, strain FCC1311.</title>
        <authorList>
            <person name="Sedici K."/>
            <person name="Godart F."/>
            <person name="Aiese Cigliano R."/>
            <person name="Sanseverino W."/>
            <person name="Barakat M."/>
            <person name="Ortet P."/>
            <person name="Marechal E."/>
            <person name="Cagnac O."/>
            <person name="Amato A."/>
        </authorList>
    </citation>
    <scope>NUCLEOTIDE SEQUENCE [LARGE SCALE GENOMIC DNA]</scope>
</reference>
<evidence type="ECO:0000256" key="1">
    <source>
        <dbReference type="ARBA" id="ARBA00004123"/>
    </source>
</evidence>
<keyword evidence="5" id="KW-0508">mRNA splicing</keyword>
<dbReference type="SUPFAM" id="SSF54211">
    <property type="entry name" value="Ribosomal protein S5 domain 2-like"/>
    <property type="match status" value="1"/>
</dbReference>
<dbReference type="PANTHER" id="PTHR42908:SF6">
    <property type="entry name" value="116 KDA U5 SMALL NUCLEAR RIBONUCLEOPROTEIN COMPONENT"/>
    <property type="match status" value="1"/>
</dbReference>
<evidence type="ECO:0000256" key="3">
    <source>
        <dbReference type="ARBA" id="ARBA00022741"/>
    </source>
</evidence>
<feature type="region of interest" description="Disordered" evidence="7">
    <location>
        <begin position="1"/>
        <end position="82"/>
    </location>
</feature>
<dbReference type="InterPro" id="IPR000795">
    <property type="entry name" value="T_Tr_GTP-bd_dom"/>
</dbReference>
<evidence type="ECO:0000259" key="8">
    <source>
        <dbReference type="PROSITE" id="PS51722"/>
    </source>
</evidence>
<accession>A0A2R5GRX0</accession>
<feature type="compositionally biased region" description="Basic and acidic residues" evidence="7">
    <location>
        <begin position="49"/>
        <end position="76"/>
    </location>
</feature>
<name>A0A2R5GRX0_9STRA</name>
<dbReference type="PRINTS" id="PR00315">
    <property type="entry name" value="ELONGATNFCT"/>
</dbReference>
<evidence type="ECO:0000256" key="6">
    <source>
        <dbReference type="ARBA" id="ARBA00023242"/>
    </source>
</evidence>
<dbReference type="InParanoid" id="A0A2R5GRX0"/>
<dbReference type="NCBIfam" id="TIGR00231">
    <property type="entry name" value="small_GTP"/>
    <property type="match status" value="1"/>
</dbReference>
<dbReference type="SUPFAM" id="SSF50447">
    <property type="entry name" value="Translation proteins"/>
    <property type="match status" value="1"/>
</dbReference>
<dbReference type="Gene3D" id="3.90.1430.10">
    <property type="entry name" value="Yeast translation eEF2 (G' domain)"/>
    <property type="match status" value="1"/>
</dbReference>
<gene>
    <name evidence="9" type="ORF">FCC1311_076172</name>
</gene>
<dbReference type="InterPro" id="IPR031950">
    <property type="entry name" value="EFTUD2_N"/>
</dbReference>
<dbReference type="EMBL" id="BEYU01000096">
    <property type="protein sequence ID" value="GBG31393.1"/>
    <property type="molecule type" value="Genomic_DNA"/>
</dbReference>
<dbReference type="OrthoDB" id="364892at2759"/>
<dbReference type="Pfam" id="PF16004">
    <property type="entry name" value="EFTUD2"/>
    <property type="match status" value="1"/>
</dbReference>
<dbReference type="GO" id="GO:0000398">
    <property type="term" value="P:mRNA splicing, via spliceosome"/>
    <property type="evidence" value="ECO:0007669"/>
    <property type="project" value="TreeGrafter"/>
</dbReference>
<organism evidence="9 10">
    <name type="scientific">Hondaea fermentalgiana</name>
    <dbReference type="NCBI Taxonomy" id="2315210"/>
    <lineage>
        <taxon>Eukaryota</taxon>
        <taxon>Sar</taxon>
        <taxon>Stramenopiles</taxon>
        <taxon>Bigyra</taxon>
        <taxon>Labyrinthulomycetes</taxon>
        <taxon>Thraustochytrida</taxon>
        <taxon>Thraustochytriidae</taxon>
        <taxon>Hondaea</taxon>
    </lineage>
</organism>
<dbReference type="InterPro" id="IPR009000">
    <property type="entry name" value="Transl_B-barrel_sf"/>
</dbReference>
<dbReference type="Pfam" id="PF00009">
    <property type="entry name" value="GTP_EFTU"/>
    <property type="match status" value="1"/>
</dbReference>
<keyword evidence="3" id="KW-0547">Nucleotide-binding</keyword>
<sequence length="768" mass="83129">MSGELYDEFGNYIGPELDDSESGSSASESGEDDDDDTAAGQTQRLSGTTREHEGAGSAEDKGDGGDDGKDDDDAHMGDVVGPSSAIVLHEDKKYYPDADEVYPDAEVLVQDEDAQGIEEPLIKPVQVKTFSKLDDDAPNLRYSVDFLGSLMSRTMLIRNVAVLGHLHHGKSTLMDLLIDKTFESPKRSTAARKYARASPRYCDARFDEQERRLSIKSCPVTMALEDGRGKTFLINAIDCPGHIDFVDEMTAAAQAADGILLVVDAVEGPLVGTRRAIALAARLGLPLTLCVNKIDRLVHELKLPPSDAYLKLQYVIDNVNAIMREKGCLAQTPAAFSPIAGNVCFASGADGYCFTLESWARLHLRLRGQTGRVDAAQFAKRLWGDRYFDPSTRKFSTQAASVTGGCRVRSFVHFILQPLYKLYAQVLGEEPEDLKGRLASLKVRLTDKEVHLDPRPLLRLVMKRFFAGEATSGAVDVFVHHVPAPGSACNQGRIELACPAAPPGVKSCDATGPLRAHVCKLYASPDGTSFRALAKLYSGSLRVGQRVRVLGEAFLTSDQEDMSLATIDALSLCQARHRILVNQVFAGNWVLIEGLGDHIVKAATLISEDEPLAGVGTDALAESGLGTFAPLKFDSAAVMKLALEPVNPPDLPKMLHGLRCVNKSYPLLRTKVEESGEHVVFGTGEMYLDCVMQDLREMFAGVEIKVSDPMVAFCETVADTSAVKMFAETPNSRNQFTAIATPLEKGLGTAIERGALRWDGGPGPLGQI</sequence>
<dbReference type="GO" id="GO:0071007">
    <property type="term" value="C:U2-type catalytic step 2 spliceosome"/>
    <property type="evidence" value="ECO:0007669"/>
    <property type="project" value="TreeGrafter"/>
</dbReference>
<evidence type="ECO:0000313" key="10">
    <source>
        <dbReference type="Proteomes" id="UP000241890"/>
    </source>
</evidence>
<dbReference type="SUPFAM" id="SSF54980">
    <property type="entry name" value="EF-G C-terminal domain-like"/>
    <property type="match status" value="1"/>
</dbReference>
<dbReference type="FunFam" id="2.40.30.10:FF:000029">
    <property type="entry name" value="116 kDa U5 small nuclear ribonucleoprotein component"/>
    <property type="match status" value="1"/>
</dbReference>
<dbReference type="FunFam" id="3.40.50.300:FF:000646">
    <property type="entry name" value="U5 small nuclear ribonucleoprotein component"/>
    <property type="match status" value="1"/>
</dbReference>
<dbReference type="AlphaFoldDB" id="A0A2R5GRX0"/>
<evidence type="ECO:0000256" key="4">
    <source>
        <dbReference type="ARBA" id="ARBA00023134"/>
    </source>
</evidence>
<dbReference type="Gene3D" id="2.40.30.10">
    <property type="entry name" value="Translation factors"/>
    <property type="match status" value="1"/>
</dbReference>
<dbReference type="GO" id="GO:0003924">
    <property type="term" value="F:GTPase activity"/>
    <property type="evidence" value="ECO:0007669"/>
    <property type="project" value="InterPro"/>
</dbReference>
<protein>
    <submittedName>
        <fullName evidence="9">116 kDa U5 small nuclear ribonucleoprotein component</fullName>
    </submittedName>
</protein>
<dbReference type="SUPFAM" id="SSF52540">
    <property type="entry name" value="P-loop containing nucleoside triphosphate hydrolases"/>
    <property type="match status" value="1"/>
</dbReference>
<evidence type="ECO:0000256" key="7">
    <source>
        <dbReference type="SAM" id="MobiDB-lite"/>
    </source>
</evidence>
<evidence type="ECO:0000313" key="9">
    <source>
        <dbReference type="EMBL" id="GBG31393.1"/>
    </source>
</evidence>
<dbReference type="GO" id="GO:0005829">
    <property type="term" value="C:cytosol"/>
    <property type="evidence" value="ECO:0007669"/>
    <property type="project" value="TreeGrafter"/>
</dbReference>
<dbReference type="InterPro" id="IPR005225">
    <property type="entry name" value="Small_GTP-bd"/>
</dbReference>
<dbReference type="InterPro" id="IPR020568">
    <property type="entry name" value="Ribosomal_Su5_D2-typ_SF"/>
</dbReference>
<proteinExistence type="predicted"/>
<evidence type="ECO:0000256" key="5">
    <source>
        <dbReference type="ARBA" id="ARBA00023187"/>
    </source>
</evidence>
<comment type="subcellular location">
    <subcellularLocation>
        <location evidence="1">Nucleus</location>
    </subcellularLocation>
</comment>
<evidence type="ECO:0000256" key="2">
    <source>
        <dbReference type="ARBA" id="ARBA00022664"/>
    </source>
</evidence>
<dbReference type="GO" id="GO:0005525">
    <property type="term" value="F:GTP binding"/>
    <property type="evidence" value="ECO:0007669"/>
    <property type="project" value="UniProtKB-KW"/>
</dbReference>
<keyword evidence="4" id="KW-0342">GTP-binding</keyword>
<dbReference type="FunFam" id="3.30.70.870:FF:000002">
    <property type="entry name" value="Translation elongation factor 2"/>
    <property type="match status" value="1"/>
</dbReference>
<dbReference type="CDD" id="cd04090">
    <property type="entry name" value="EF2_II_snRNP"/>
    <property type="match status" value="1"/>
</dbReference>
<dbReference type="Gene3D" id="3.30.70.870">
    <property type="entry name" value="Elongation Factor G (Translational Gtpase), domain 3"/>
    <property type="match status" value="1"/>
</dbReference>
<dbReference type="InterPro" id="IPR027417">
    <property type="entry name" value="P-loop_NTPase"/>
</dbReference>
<keyword evidence="6" id="KW-0539">Nucleus</keyword>
<dbReference type="PROSITE" id="PS51722">
    <property type="entry name" value="G_TR_2"/>
    <property type="match status" value="1"/>
</dbReference>
<keyword evidence="2" id="KW-0507">mRNA processing</keyword>
<dbReference type="InterPro" id="IPR035647">
    <property type="entry name" value="EFG_III/V"/>
</dbReference>
<keyword evidence="10" id="KW-1185">Reference proteome</keyword>
<keyword evidence="9" id="KW-0687">Ribonucleoprotein</keyword>
<comment type="caution">
    <text evidence="9">The sequence shown here is derived from an EMBL/GenBank/DDBJ whole genome shotgun (WGS) entry which is preliminary data.</text>
</comment>
<dbReference type="PANTHER" id="PTHR42908">
    <property type="entry name" value="TRANSLATION ELONGATION FACTOR-RELATED"/>
    <property type="match status" value="1"/>
</dbReference>
<dbReference type="Proteomes" id="UP000241890">
    <property type="component" value="Unassembled WGS sequence"/>
</dbReference>
<dbReference type="Gene3D" id="3.40.50.300">
    <property type="entry name" value="P-loop containing nucleotide triphosphate hydrolases"/>
    <property type="match status" value="1"/>
</dbReference>
<dbReference type="GO" id="GO:0046540">
    <property type="term" value="C:U4/U6 x U5 tri-snRNP complex"/>
    <property type="evidence" value="ECO:0007669"/>
    <property type="project" value="TreeGrafter"/>
</dbReference>